<sequence length="580" mass="61033">MTKLSDQATDQLFGGAGEDPVTLSKRVDRYREAIAKEAWGQFDNMGRPVAGNLRITNSEASDTGQLIQISKVESADAATERVKALLANDEINKAIGASNVSSIEEALNIQKDISLTSPIGSGTGTSTGLTLVDLHGPAEELVPVDTPLRNTFPRTQGVGTALQYKQITGFTNAQTGTGLPLLHPGIADTTQNNFAVSGSSNALYYNRGPKISYTGQNKSAAYFQFGLSDEVTWSAFFAGQGFQDVRELSQTSTMYASFLAEERMTLYGRGTSGNGYSGAVAAPATVTATPSTTGGTLAASTTYHVWVAAVSGFGTSVATDSGAITTTGSTGSITVYWTPVQGATGYQVFFGSSAGATNAFFVSSVGWAGNSTTPAITLAGPVPSTGATAPTADTSTQAIGYDGILPICLSSSAGYVGNVNGKFSTTNPGTELQTAFVSMFNTNLARPAQVLANVQDRKQLSDLLKGSSATGFRITIDADGQAGHQLGQIVTGIQNEGVGNMVDLDVHPYMPQGVMPILTHTLPFPNSNITSCWEYRNVQDYMGISWPQMQFSYDFSTYWYGTFLCRAVPWQGALYNIQAG</sequence>
<organism evidence="1 2">
    <name type="scientific">Amycolatopsis pigmentata</name>
    <dbReference type="NCBI Taxonomy" id="450801"/>
    <lineage>
        <taxon>Bacteria</taxon>
        <taxon>Bacillati</taxon>
        <taxon>Actinomycetota</taxon>
        <taxon>Actinomycetes</taxon>
        <taxon>Pseudonocardiales</taxon>
        <taxon>Pseudonocardiaceae</taxon>
        <taxon>Amycolatopsis</taxon>
    </lineage>
</organism>
<accession>A0ABW5G5Q2</accession>
<reference evidence="2" key="1">
    <citation type="journal article" date="2019" name="Int. J. Syst. Evol. Microbiol.">
        <title>The Global Catalogue of Microorganisms (GCM) 10K type strain sequencing project: providing services to taxonomists for standard genome sequencing and annotation.</title>
        <authorList>
            <consortium name="The Broad Institute Genomics Platform"/>
            <consortium name="The Broad Institute Genome Sequencing Center for Infectious Disease"/>
            <person name="Wu L."/>
            <person name="Ma J."/>
        </authorList>
    </citation>
    <scope>NUCLEOTIDE SEQUENCE [LARGE SCALE GENOMIC DNA]</scope>
    <source>
        <strain evidence="2">CGMCC 4.7645</strain>
    </source>
</reference>
<dbReference type="RefSeq" id="WP_378270373.1">
    <property type="nucleotide sequence ID" value="NZ_JBHUKR010000022.1"/>
</dbReference>
<gene>
    <name evidence="1" type="ORF">ACFSXZ_35565</name>
</gene>
<comment type="caution">
    <text evidence="1">The sequence shown here is derived from an EMBL/GenBank/DDBJ whole genome shotgun (WGS) entry which is preliminary data.</text>
</comment>
<dbReference type="EMBL" id="JBHUKR010000022">
    <property type="protein sequence ID" value="MFD2421664.1"/>
    <property type="molecule type" value="Genomic_DNA"/>
</dbReference>
<protein>
    <submittedName>
        <fullName evidence="1">Uncharacterized protein</fullName>
    </submittedName>
</protein>
<evidence type="ECO:0000313" key="1">
    <source>
        <dbReference type="EMBL" id="MFD2421664.1"/>
    </source>
</evidence>
<name>A0ABW5G5Q2_9PSEU</name>
<keyword evidence="2" id="KW-1185">Reference proteome</keyword>
<proteinExistence type="predicted"/>
<dbReference type="Proteomes" id="UP001597417">
    <property type="component" value="Unassembled WGS sequence"/>
</dbReference>
<evidence type="ECO:0000313" key="2">
    <source>
        <dbReference type="Proteomes" id="UP001597417"/>
    </source>
</evidence>